<keyword evidence="3" id="KW-1185">Reference proteome</keyword>
<comment type="caution">
    <text evidence="2">The sequence shown here is derived from an EMBL/GenBank/DDBJ whole genome shotgun (WGS) entry which is preliminary data.</text>
</comment>
<feature type="signal peptide" evidence="1">
    <location>
        <begin position="1"/>
        <end position="22"/>
    </location>
</feature>
<name>A0ABQ4J006_9ACTN</name>
<accession>A0ABQ4J006</accession>
<gene>
    <name evidence="2" type="ORF">Vlu01_40940</name>
</gene>
<evidence type="ECO:0000256" key="1">
    <source>
        <dbReference type="SAM" id="SignalP"/>
    </source>
</evidence>
<dbReference type="EMBL" id="BOPB01000025">
    <property type="protein sequence ID" value="GIJ23470.1"/>
    <property type="molecule type" value="Genomic_DNA"/>
</dbReference>
<keyword evidence="1" id="KW-0732">Signal</keyword>
<sequence length="366" mass="38705">MAVGISALLLGAAFAVPGPAGADPLADPVTATVWADQPTIAEYRVTNGYSVNSADGDIVVRRTATGAYTVELEGAATTGGVAHVVAYGGGPVHCTVAGWYRSLVAPDLLIQVRCFSATGAPVDSRFVATFTNRRQIHQGRLAWFVTDQAAPTGVRTLPATYGYDSTGGEIRYERLEKGRYQFRMNPNPDPPGTGYFPMTHVTALGTGAVNCQISWPDHWQVRCANPAGAPVDARFAVTYGTRVDLLGHSAGPRFASGTLYGENVRDGVISGDSYNSTVDPHGGATGALLGTGRYQLTFQNTGTTFGTAFVNAHAPHFDSQPTRGHCVLASWGRSGADTVVRVNCYAWLGVPANLNARISYTTWPYA</sequence>
<feature type="chain" id="PRO_5045557159" evidence="1">
    <location>
        <begin position="23"/>
        <end position="366"/>
    </location>
</feature>
<evidence type="ECO:0000313" key="3">
    <source>
        <dbReference type="Proteomes" id="UP000643165"/>
    </source>
</evidence>
<protein>
    <submittedName>
        <fullName evidence="2">Uncharacterized protein</fullName>
    </submittedName>
</protein>
<reference evidence="2 3" key="1">
    <citation type="submission" date="2021-01" db="EMBL/GenBank/DDBJ databases">
        <title>Whole genome shotgun sequence of Verrucosispora lutea NBRC 106530.</title>
        <authorList>
            <person name="Komaki H."/>
            <person name="Tamura T."/>
        </authorList>
    </citation>
    <scope>NUCLEOTIDE SEQUENCE [LARGE SCALE GENOMIC DNA]</scope>
    <source>
        <strain evidence="2 3">NBRC 106530</strain>
    </source>
</reference>
<evidence type="ECO:0000313" key="2">
    <source>
        <dbReference type="EMBL" id="GIJ23470.1"/>
    </source>
</evidence>
<proteinExistence type="predicted"/>
<dbReference type="Proteomes" id="UP000643165">
    <property type="component" value="Unassembled WGS sequence"/>
</dbReference>
<organism evidence="2 3">
    <name type="scientific">Micromonospora lutea</name>
    <dbReference type="NCBI Taxonomy" id="419825"/>
    <lineage>
        <taxon>Bacteria</taxon>
        <taxon>Bacillati</taxon>
        <taxon>Actinomycetota</taxon>
        <taxon>Actinomycetes</taxon>
        <taxon>Micromonosporales</taxon>
        <taxon>Micromonosporaceae</taxon>
        <taxon>Micromonospora</taxon>
    </lineage>
</organism>